<gene>
    <name evidence="2" type="ORF">WIS52_19325</name>
</gene>
<evidence type="ECO:0000313" key="3">
    <source>
        <dbReference type="Proteomes" id="UP001494902"/>
    </source>
</evidence>
<evidence type="ECO:0008006" key="4">
    <source>
        <dbReference type="Google" id="ProtNLM"/>
    </source>
</evidence>
<feature type="transmembrane region" description="Helical" evidence="1">
    <location>
        <begin position="12"/>
        <end position="39"/>
    </location>
</feature>
<keyword evidence="1" id="KW-1133">Transmembrane helix</keyword>
<comment type="caution">
    <text evidence="2">The sequence shown here is derived from an EMBL/GenBank/DDBJ whole genome shotgun (WGS) entry which is preliminary data.</text>
</comment>
<evidence type="ECO:0000256" key="1">
    <source>
        <dbReference type="SAM" id="Phobius"/>
    </source>
</evidence>
<feature type="transmembrane region" description="Helical" evidence="1">
    <location>
        <begin position="51"/>
        <end position="70"/>
    </location>
</feature>
<dbReference type="RefSeq" id="WP_349299703.1">
    <property type="nucleotide sequence ID" value="NZ_JBEDNQ010000008.1"/>
</dbReference>
<proteinExistence type="predicted"/>
<name>A0ABV1KDT6_9PSEU</name>
<accession>A0ABV1KDT6</accession>
<reference evidence="2 3" key="1">
    <citation type="submission" date="2024-03" db="EMBL/GenBank/DDBJ databases">
        <title>Draft genome sequence of Pseudonocardia nematodicida JCM 31783.</title>
        <authorList>
            <person name="Butdee W."/>
            <person name="Duangmal K."/>
        </authorList>
    </citation>
    <scope>NUCLEOTIDE SEQUENCE [LARGE SCALE GENOMIC DNA]</scope>
    <source>
        <strain evidence="2 3">JCM 31783</strain>
    </source>
</reference>
<dbReference type="Proteomes" id="UP001494902">
    <property type="component" value="Unassembled WGS sequence"/>
</dbReference>
<protein>
    <recommendedName>
        <fullName evidence="4">Holin</fullName>
    </recommendedName>
</protein>
<keyword evidence="1" id="KW-0812">Transmembrane</keyword>
<evidence type="ECO:0000313" key="2">
    <source>
        <dbReference type="EMBL" id="MEQ3552629.1"/>
    </source>
</evidence>
<keyword evidence="1" id="KW-0472">Membrane</keyword>
<organism evidence="2 3">
    <name type="scientific">Pseudonocardia nematodicida</name>
    <dbReference type="NCBI Taxonomy" id="1206997"/>
    <lineage>
        <taxon>Bacteria</taxon>
        <taxon>Bacillati</taxon>
        <taxon>Actinomycetota</taxon>
        <taxon>Actinomycetes</taxon>
        <taxon>Pseudonocardiales</taxon>
        <taxon>Pseudonocardiaceae</taxon>
        <taxon>Pseudonocardia</taxon>
    </lineage>
</organism>
<sequence length="84" mass="8739">MSTARRRTGSILDTVFVLFLVAALGLGTTIVAVQTIGLASTDPRVVEWPDAMLNTPAVLCAAVAGIAAFLRTYLGDESKDGETA</sequence>
<dbReference type="EMBL" id="JBEDNQ010000008">
    <property type="protein sequence ID" value="MEQ3552629.1"/>
    <property type="molecule type" value="Genomic_DNA"/>
</dbReference>
<keyword evidence="3" id="KW-1185">Reference proteome</keyword>